<dbReference type="RefSeq" id="WP_104145278.1">
    <property type="nucleotide sequence ID" value="NZ_PREU01000014.1"/>
</dbReference>
<dbReference type="Pfam" id="PF20229">
    <property type="entry name" value="ChrB_N"/>
    <property type="match status" value="1"/>
</dbReference>
<evidence type="ECO:0000259" key="2">
    <source>
        <dbReference type="Pfam" id="PF20229"/>
    </source>
</evidence>
<comment type="caution">
    <text evidence="3">The sequence shown here is derived from an EMBL/GenBank/DDBJ whole genome shotgun (WGS) entry which is preliminary data.</text>
</comment>
<feature type="domain" description="ChrB N-terminal" evidence="2">
    <location>
        <begin position="24"/>
        <end position="105"/>
    </location>
</feature>
<accession>A0A2S5GKH6</accession>
<dbReference type="EMBL" id="PREU01000014">
    <property type="protein sequence ID" value="PPA73572.1"/>
    <property type="molecule type" value="Genomic_DNA"/>
</dbReference>
<evidence type="ECO:0000313" key="4">
    <source>
        <dbReference type="Proteomes" id="UP000239990"/>
    </source>
</evidence>
<protein>
    <recommendedName>
        <fullName evidence="5">Chromate resistance protein</fullName>
    </recommendedName>
</protein>
<dbReference type="AlphaFoldDB" id="A0A2S5GKH6"/>
<dbReference type="Proteomes" id="UP000239990">
    <property type="component" value="Unassembled WGS sequence"/>
</dbReference>
<reference evidence="3 4" key="1">
    <citation type="submission" date="2018-02" db="EMBL/GenBank/DDBJ databases">
        <title>Draft Genome of Achromobacter spanius stain 6.</title>
        <authorList>
            <person name="Gunasekera T.S."/>
            <person name="Radwan O."/>
            <person name="Ruiz O.N."/>
        </authorList>
    </citation>
    <scope>NUCLEOTIDE SEQUENCE [LARGE SCALE GENOMIC DNA]</scope>
    <source>
        <strain evidence="3 4">6</strain>
    </source>
</reference>
<name>A0A2S5GKH6_9BURK</name>
<feature type="domain" description="ChrB C-terminal" evidence="1">
    <location>
        <begin position="187"/>
        <end position="316"/>
    </location>
</feature>
<organism evidence="3 4">
    <name type="scientific">Achromobacter spanius</name>
    <dbReference type="NCBI Taxonomy" id="217203"/>
    <lineage>
        <taxon>Bacteria</taxon>
        <taxon>Pseudomonadati</taxon>
        <taxon>Pseudomonadota</taxon>
        <taxon>Betaproteobacteria</taxon>
        <taxon>Burkholderiales</taxon>
        <taxon>Alcaligenaceae</taxon>
        <taxon>Achromobacter</taxon>
    </lineage>
</organism>
<evidence type="ECO:0000259" key="1">
    <source>
        <dbReference type="Pfam" id="PF09828"/>
    </source>
</evidence>
<evidence type="ECO:0000313" key="3">
    <source>
        <dbReference type="EMBL" id="PPA73572.1"/>
    </source>
</evidence>
<sequence>MDSSLASSWLLLIVSLPTGGATARMRIWRKLKALGCTALRDGAYLLPAHAEQAAQLADLATETTEEGGQAWLLRVQPRDNDESASFQQLFDRSADYEAWLAELAQARQTLAGLNGPELNRLLRRHERSYLALQRIDFFPGEASLRAQAQQRDFANAIESLLSPGEPHVAQEGSIARRDPMHYRGRLWATRRHVWVDRVASAWLIQRFIDPSARFLWIENPVDCPPDALGFDFDGATFTHVGDRVSFEVLLASFGLEDNRGLARLGALVHGLDVGGAAAPEAAGFEAMLAGARKRLPDDDALLAEVGAVLDSLYAHFSGGRQT</sequence>
<evidence type="ECO:0008006" key="5">
    <source>
        <dbReference type="Google" id="ProtNLM"/>
    </source>
</evidence>
<proteinExistence type="predicted"/>
<gene>
    <name evidence="3" type="ORF">C4E15_24915</name>
</gene>
<dbReference type="InterPro" id="IPR018634">
    <property type="entry name" value="ChrB_C"/>
</dbReference>
<dbReference type="InterPro" id="IPR046858">
    <property type="entry name" value="ChrB_N"/>
</dbReference>
<dbReference type="OrthoDB" id="6605953at2"/>
<dbReference type="Pfam" id="PF09828">
    <property type="entry name" value="ChrB_C"/>
    <property type="match status" value="1"/>
</dbReference>